<protein>
    <submittedName>
        <fullName evidence="1">Uncharacterized protein</fullName>
    </submittedName>
</protein>
<proteinExistence type="predicted"/>
<reference evidence="1" key="2">
    <citation type="journal article" date="2015" name="Fish Shellfish Immunol.">
        <title>Early steps in the European eel (Anguilla anguilla)-Vibrio vulnificus interaction in the gills: Role of the RtxA13 toxin.</title>
        <authorList>
            <person name="Callol A."/>
            <person name="Pajuelo D."/>
            <person name="Ebbesson L."/>
            <person name="Teles M."/>
            <person name="MacKenzie S."/>
            <person name="Amaro C."/>
        </authorList>
    </citation>
    <scope>NUCLEOTIDE SEQUENCE</scope>
</reference>
<dbReference type="EMBL" id="GBXM01091626">
    <property type="protein sequence ID" value="JAH16951.1"/>
    <property type="molecule type" value="Transcribed_RNA"/>
</dbReference>
<accession>A0A0E9QJ90</accession>
<sequence>MCHFQGNYSSLVKKCLQYKWHSSQLDRSHCKKIDAAYLL</sequence>
<dbReference type="AlphaFoldDB" id="A0A0E9QJ90"/>
<organism evidence="1">
    <name type="scientific">Anguilla anguilla</name>
    <name type="common">European freshwater eel</name>
    <name type="synonym">Muraena anguilla</name>
    <dbReference type="NCBI Taxonomy" id="7936"/>
    <lineage>
        <taxon>Eukaryota</taxon>
        <taxon>Metazoa</taxon>
        <taxon>Chordata</taxon>
        <taxon>Craniata</taxon>
        <taxon>Vertebrata</taxon>
        <taxon>Euteleostomi</taxon>
        <taxon>Actinopterygii</taxon>
        <taxon>Neopterygii</taxon>
        <taxon>Teleostei</taxon>
        <taxon>Anguilliformes</taxon>
        <taxon>Anguillidae</taxon>
        <taxon>Anguilla</taxon>
    </lineage>
</organism>
<reference evidence="1" key="1">
    <citation type="submission" date="2014-11" db="EMBL/GenBank/DDBJ databases">
        <authorList>
            <person name="Amaro Gonzalez C."/>
        </authorList>
    </citation>
    <scope>NUCLEOTIDE SEQUENCE</scope>
</reference>
<name>A0A0E9QJ90_ANGAN</name>
<evidence type="ECO:0000313" key="1">
    <source>
        <dbReference type="EMBL" id="JAH16951.1"/>
    </source>
</evidence>